<evidence type="ECO:0000313" key="2">
    <source>
        <dbReference type="Proteomes" id="UP001174909"/>
    </source>
</evidence>
<dbReference type="EMBL" id="CASHTH010001039">
    <property type="protein sequence ID" value="CAI8010498.1"/>
    <property type="molecule type" value="Genomic_DNA"/>
</dbReference>
<reference evidence="1" key="1">
    <citation type="submission" date="2023-03" db="EMBL/GenBank/DDBJ databases">
        <authorList>
            <person name="Steffen K."/>
            <person name="Cardenas P."/>
        </authorList>
    </citation>
    <scope>NUCLEOTIDE SEQUENCE</scope>
</reference>
<protein>
    <submittedName>
        <fullName evidence="1">Uncharacterized protein</fullName>
    </submittedName>
</protein>
<gene>
    <name evidence="1" type="ORF">GBAR_LOCUS6929</name>
</gene>
<sequence length="103" mass="11901">MTLNRNIWRNHEVASKPHITVIIPQRFSKSPAVGGLNVKILVLATPSGDRLELSVVEDTRECLIGFLDFDKVTLRSCLVQSLHSEFTQENERRMQITRFEYKM</sequence>
<accession>A0AA35RFF7</accession>
<proteinExistence type="predicted"/>
<organism evidence="1 2">
    <name type="scientific">Geodia barretti</name>
    <name type="common">Barrett's horny sponge</name>
    <dbReference type="NCBI Taxonomy" id="519541"/>
    <lineage>
        <taxon>Eukaryota</taxon>
        <taxon>Metazoa</taxon>
        <taxon>Porifera</taxon>
        <taxon>Demospongiae</taxon>
        <taxon>Heteroscleromorpha</taxon>
        <taxon>Tetractinellida</taxon>
        <taxon>Astrophorina</taxon>
        <taxon>Geodiidae</taxon>
        <taxon>Geodia</taxon>
    </lineage>
</organism>
<name>A0AA35RFF7_GEOBA</name>
<comment type="caution">
    <text evidence="1">The sequence shown here is derived from an EMBL/GenBank/DDBJ whole genome shotgun (WGS) entry which is preliminary data.</text>
</comment>
<evidence type="ECO:0000313" key="1">
    <source>
        <dbReference type="EMBL" id="CAI8010498.1"/>
    </source>
</evidence>
<keyword evidence="2" id="KW-1185">Reference proteome</keyword>
<dbReference type="AlphaFoldDB" id="A0AA35RFF7"/>
<dbReference type="Proteomes" id="UP001174909">
    <property type="component" value="Unassembled WGS sequence"/>
</dbReference>